<reference evidence="2 3" key="1">
    <citation type="submission" date="2023-03" db="EMBL/GenBank/DDBJ databases">
        <title>High recombination rates correlate with genetic variation in Cardiocondyla obscurior ants.</title>
        <authorList>
            <person name="Errbii M."/>
        </authorList>
    </citation>
    <scope>NUCLEOTIDE SEQUENCE [LARGE SCALE GENOMIC DNA]</scope>
    <source>
        <strain evidence="2">Alpha-2009</strain>
        <tissue evidence="2">Whole body</tissue>
    </source>
</reference>
<feature type="compositionally biased region" description="Basic and acidic residues" evidence="1">
    <location>
        <begin position="1"/>
        <end position="10"/>
    </location>
</feature>
<evidence type="ECO:0000256" key="1">
    <source>
        <dbReference type="SAM" id="MobiDB-lite"/>
    </source>
</evidence>
<dbReference type="Proteomes" id="UP001430953">
    <property type="component" value="Unassembled WGS sequence"/>
</dbReference>
<protein>
    <submittedName>
        <fullName evidence="2">Uncharacterized protein</fullName>
    </submittedName>
</protein>
<accession>A0AAW2ET91</accession>
<comment type="caution">
    <text evidence="2">The sequence shown here is derived from an EMBL/GenBank/DDBJ whole genome shotgun (WGS) entry which is preliminary data.</text>
</comment>
<name>A0AAW2ET91_9HYME</name>
<evidence type="ECO:0000313" key="2">
    <source>
        <dbReference type="EMBL" id="KAL0106978.1"/>
    </source>
</evidence>
<proteinExistence type="predicted"/>
<feature type="region of interest" description="Disordered" evidence="1">
    <location>
        <begin position="1"/>
        <end position="24"/>
    </location>
</feature>
<keyword evidence="3" id="KW-1185">Reference proteome</keyword>
<dbReference type="AlphaFoldDB" id="A0AAW2ET91"/>
<gene>
    <name evidence="2" type="ORF">PUN28_015480</name>
</gene>
<sequence>MERKGSKRAEVVVTGNGRTKPRPLPRLLIKPSLSRAARSRSRVRESLAACCKYLCRAVQHFNVSQRQSSLFPIHFSFFYIKGILEVEKDEVNTPLEQIYSELPSNEFRSGASHKPSPSKVKATISLMLLYTPFRIKMILLFPTRCYYLAKHFPKAPSGRPFNCRHYSQMARGVRDLQKAFKLLSKIREARGVTGGHYLFPQLSRIACSLRYPKAPHVAVAENGWPSSTIYERRIPSRRRPPWTRRRGRRGAMIYSKLISRLSARVINDRRWETRFIFPAPDRDLEGDPITLQTSGIEVSYRGLSDFLCET</sequence>
<organism evidence="2 3">
    <name type="scientific">Cardiocondyla obscurior</name>
    <dbReference type="NCBI Taxonomy" id="286306"/>
    <lineage>
        <taxon>Eukaryota</taxon>
        <taxon>Metazoa</taxon>
        <taxon>Ecdysozoa</taxon>
        <taxon>Arthropoda</taxon>
        <taxon>Hexapoda</taxon>
        <taxon>Insecta</taxon>
        <taxon>Pterygota</taxon>
        <taxon>Neoptera</taxon>
        <taxon>Endopterygota</taxon>
        <taxon>Hymenoptera</taxon>
        <taxon>Apocrita</taxon>
        <taxon>Aculeata</taxon>
        <taxon>Formicoidea</taxon>
        <taxon>Formicidae</taxon>
        <taxon>Myrmicinae</taxon>
        <taxon>Cardiocondyla</taxon>
    </lineage>
</organism>
<dbReference type="EMBL" id="JADYXP020000017">
    <property type="protein sequence ID" value="KAL0106978.1"/>
    <property type="molecule type" value="Genomic_DNA"/>
</dbReference>
<evidence type="ECO:0000313" key="3">
    <source>
        <dbReference type="Proteomes" id="UP001430953"/>
    </source>
</evidence>